<evidence type="ECO:0000256" key="2">
    <source>
        <dbReference type="ARBA" id="ARBA00008226"/>
    </source>
</evidence>
<dbReference type="GO" id="GO:0004820">
    <property type="term" value="F:glycine-tRNA ligase activity"/>
    <property type="evidence" value="ECO:0007669"/>
    <property type="project" value="UniProtKB-UniRule"/>
</dbReference>
<organism evidence="13 14">
    <name type="scientific">PS1 clade bacterium</name>
    <dbReference type="NCBI Taxonomy" id="2175152"/>
    <lineage>
        <taxon>Bacteria</taxon>
        <taxon>Pseudomonadati</taxon>
        <taxon>Pseudomonadota</taxon>
        <taxon>Alphaproteobacteria</taxon>
        <taxon>PS1 clade</taxon>
    </lineage>
</organism>
<evidence type="ECO:0000256" key="9">
    <source>
        <dbReference type="ARBA" id="ARBA00023146"/>
    </source>
</evidence>
<comment type="caution">
    <text evidence="13">The sequence shown here is derived from an EMBL/GenBank/DDBJ whole genome shotgun (WGS) entry which is preliminary data.</text>
</comment>
<evidence type="ECO:0000256" key="8">
    <source>
        <dbReference type="ARBA" id="ARBA00022917"/>
    </source>
</evidence>
<evidence type="ECO:0000256" key="6">
    <source>
        <dbReference type="ARBA" id="ARBA00022741"/>
    </source>
</evidence>
<dbReference type="InterPro" id="IPR008909">
    <property type="entry name" value="DALR_anticod-bd"/>
</dbReference>
<dbReference type="GO" id="GO:0005524">
    <property type="term" value="F:ATP binding"/>
    <property type="evidence" value="ECO:0007669"/>
    <property type="project" value="UniProtKB-UniRule"/>
</dbReference>
<keyword evidence="7 11" id="KW-0067">ATP-binding</keyword>
<evidence type="ECO:0000256" key="1">
    <source>
        <dbReference type="ARBA" id="ARBA00004496"/>
    </source>
</evidence>
<dbReference type="EMBL" id="QOQD01000003">
    <property type="protein sequence ID" value="RCL74149.1"/>
    <property type="molecule type" value="Genomic_DNA"/>
</dbReference>
<dbReference type="Pfam" id="PF02092">
    <property type="entry name" value="tRNA_synt_2f"/>
    <property type="match status" value="1"/>
</dbReference>
<dbReference type="GO" id="GO:0006426">
    <property type="term" value="P:glycyl-tRNA aminoacylation"/>
    <property type="evidence" value="ECO:0007669"/>
    <property type="project" value="UniProtKB-UniRule"/>
</dbReference>
<evidence type="ECO:0000256" key="3">
    <source>
        <dbReference type="ARBA" id="ARBA00011209"/>
    </source>
</evidence>
<dbReference type="GO" id="GO:0005829">
    <property type="term" value="C:cytosol"/>
    <property type="evidence" value="ECO:0007669"/>
    <property type="project" value="TreeGrafter"/>
</dbReference>
<evidence type="ECO:0000256" key="4">
    <source>
        <dbReference type="ARBA" id="ARBA00022490"/>
    </source>
</evidence>
<name>A0A368DQP9_9PROT</name>
<keyword evidence="6 11" id="KW-0547">Nucleotide-binding</keyword>
<dbReference type="NCBIfam" id="TIGR00211">
    <property type="entry name" value="glyS"/>
    <property type="match status" value="1"/>
</dbReference>
<proteinExistence type="inferred from homology"/>
<dbReference type="InterPro" id="IPR006194">
    <property type="entry name" value="Gly-tRNA-synth_heterodimer"/>
</dbReference>
<dbReference type="PANTHER" id="PTHR30075:SF2">
    <property type="entry name" value="GLYCINE--TRNA LIGASE, CHLOROPLASTIC_MITOCHONDRIAL 2"/>
    <property type="match status" value="1"/>
</dbReference>
<keyword evidence="5 11" id="KW-0436">Ligase</keyword>
<dbReference type="HAMAP" id="MF_00255">
    <property type="entry name" value="Gly_tRNA_synth_beta"/>
    <property type="match status" value="1"/>
</dbReference>
<dbReference type="Proteomes" id="UP000253570">
    <property type="component" value="Unassembled WGS sequence"/>
</dbReference>
<keyword evidence="9 11" id="KW-0030">Aminoacyl-tRNA synthetase</keyword>
<protein>
    <recommendedName>
        <fullName evidence="11">Glycine--tRNA ligase beta subunit</fullName>
        <ecNumber evidence="11">6.1.1.14</ecNumber>
    </recommendedName>
    <alternativeName>
        <fullName evidence="11">Glycyl-tRNA synthetase beta subunit</fullName>
        <shortName evidence="11">GlyRS</shortName>
    </alternativeName>
</protein>
<comment type="catalytic activity">
    <reaction evidence="10 11">
        <text>tRNA(Gly) + glycine + ATP = glycyl-tRNA(Gly) + AMP + diphosphate</text>
        <dbReference type="Rhea" id="RHEA:16013"/>
        <dbReference type="Rhea" id="RHEA-COMP:9664"/>
        <dbReference type="Rhea" id="RHEA-COMP:9683"/>
        <dbReference type="ChEBI" id="CHEBI:30616"/>
        <dbReference type="ChEBI" id="CHEBI:33019"/>
        <dbReference type="ChEBI" id="CHEBI:57305"/>
        <dbReference type="ChEBI" id="CHEBI:78442"/>
        <dbReference type="ChEBI" id="CHEBI:78522"/>
        <dbReference type="ChEBI" id="CHEBI:456215"/>
        <dbReference type="EC" id="6.1.1.14"/>
    </reaction>
</comment>
<evidence type="ECO:0000256" key="11">
    <source>
        <dbReference type="HAMAP-Rule" id="MF_00255"/>
    </source>
</evidence>
<gene>
    <name evidence="11" type="primary">glyS</name>
    <name evidence="13" type="ORF">DBW71_01745</name>
</gene>
<comment type="similarity">
    <text evidence="2 11">Belongs to the class-II aminoacyl-tRNA synthetase family.</text>
</comment>
<dbReference type="AlphaFoldDB" id="A0A368DQP9"/>
<evidence type="ECO:0000313" key="14">
    <source>
        <dbReference type="Proteomes" id="UP000253570"/>
    </source>
</evidence>
<evidence type="ECO:0000259" key="12">
    <source>
        <dbReference type="Pfam" id="PF05746"/>
    </source>
</evidence>
<evidence type="ECO:0000313" key="13">
    <source>
        <dbReference type="EMBL" id="RCL74149.1"/>
    </source>
</evidence>
<dbReference type="Pfam" id="PF05746">
    <property type="entry name" value="DALR_1"/>
    <property type="match status" value="1"/>
</dbReference>
<dbReference type="PANTHER" id="PTHR30075">
    <property type="entry name" value="GLYCYL-TRNA SYNTHETASE"/>
    <property type="match status" value="1"/>
</dbReference>
<evidence type="ECO:0000256" key="7">
    <source>
        <dbReference type="ARBA" id="ARBA00022840"/>
    </source>
</evidence>
<evidence type="ECO:0000256" key="5">
    <source>
        <dbReference type="ARBA" id="ARBA00022598"/>
    </source>
</evidence>
<dbReference type="PROSITE" id="PS50861">
    <property type="entry name" value="AA_TRNA_LIGASE_II_GLYAB"/>
    <property type="match status" value="1"/>
</dbReference>
<feature type="domain" description="DALR anticodon binding" evidence="12">
    <location>
        <begin position="582"/>
        <end position="690"/>
    </location>
</feature>
<keyword evidence="4 11" id="KW-0963">Cytoplasm</keyword>
<dbReference type="GO" id="GO:0006420">
    <property type="term" value="P:arginyl-tRNA aminoacylation"/>
    <property type="evidence" value="ECO:0007669"/>
    <property type="project" value="InterPro"/>
</dbReference>
<reference evidence="13 14" key="1">
    <citation type="journal article" date="2018" name="Microbiome">
        <title>Fine metagenomic profile of the Mediterranean stratified and mixed water columns revealed by assembly and recruitment.</title>
        <authorList>
            <person name="Haro-Moreno J.M."/>
            <person name="Lopez-Perez M."/>
            <person name="De La Torre J.R."/>
            <person name="Picazo A."/>
            <person name="Camacho A."/>
            <person name="Rodriguez-Valera F."/>
        </authorList>
    </citation>
    <scope>NUCLEOTIDE SEQUENCE [LARGE SCALE GENOMIC DNA]</scope>
    <source>
        <strain evidence="13">MED-G57</strain>
    </source>
</reference>
<dbReference type="PRINTS" id="PR01045">
    <property type="entry name" value="TRNASYNTHGB"/>
</dbReference>
<dbReference type="GO" id="GO:0004814">
    <property type="term" value="F:arginine-tRNA ligase activity"/>
    <property type="evidence" value="ECO:0007669"/>
    <property type="project" value="InterPro"/>
</dbReference>
<dbReference type="SUPFAM" id="SSF109604">
    <property type="entry name" value="HD-domain/PDEase-like"/>
    <property type="match status" value="1"/>
</dbReference>
<accession>A0A368DQP9</accession>
<sequence>MANFILELLSEEIPSRMQKQASIFLVKQFEEKINFCGVQYEDLKVFFSSRRLSIIIYNIAVQSNEVNSVILGPRVDSPEKAISGFLKSNNIRSLDMCNVIPDKKGDRYQFISKIPPKLTNEILSEIVIEIVSKFSWPKSMRWGDGNLKWVRPIRNILAIMIDGIKIDTLDIKIGDIAAQNFTYGHRFMKNDKIFIKNISNYFSDLEDNFVILEDSKRKDLIVSQINQIEKKYNIKVIEDASLLDEVSGLVEWPVVLLADFNQEFLSLPPEVLQTSMRSHQKYFSVLDGKSNKITNKFILIANIYSKDQGASIILGNQRVLSARLHDAKFFWEKDLSHPLADNYHLLKRVTYHQKLGSLFEKVERIEEIAKDIASYLEIDKIKLPIAAKLIKNDLLSEMVVEFPELQGVMGHYYAVQQGYELDICNSIKDHYLPNSPKDPTPDEPISYILSIADKLDSLICFWSIGEKPTGSKDPFALRRAGNGIVRNIIENELDIELDNLIHNIFKKSNICQSKDKEIISSDLISFFNDRMKSYLQYKGMDINLYESIMKLEESCNLSLIYRKLVLLDHFRKDKNGEIFLKSIKRVNNILEPIDNKIKLDRDHIKISEDLLTKKVEKNLYKLILELRKQVIDKNNIKQLEEYLYMNCKLSNLINDFFDNIIVNDENNDLKNNRMHLLYAIINLTSDLFDIKSIEI</sequence>
<comment type="subunit">
    <text evidence="3 11">Tetramer of two alpha and two beta subunits.</text>
</comment>
<comment type="subcellular location">
    <subcellularLocation>
        <location evidence="1 11">Cytoplasm</location>
    </subcellularLocation>
</comment>
<dbReference type="EC" id="6.1.1.14" evidence="11"/>
<keyword evidence="8 11" id="KW-0648">Protein biosynthesis</keyword>
<dbReference type="InterPro" id="IPR015944">
    <property type="entry name" value="Gly-tRNA-synth_bsu"/>
</dbReference>
<evidence type="ECO:0000256" key="10">
    <source>
        <dbReference type="ARBA" id="ARBA00047937"/>
    </source>
</evidence>